<evidence type="ECO:0000256" key="6">
    <source>
        <dbReference type="ARBA" id="ARBA00038076"/>
    </source>
</evidence>
<keyword evidence="2" id="KW-1003">Cell membrane</keyword>
<gene>
    <name evidence="10" type="ORF">BW34_00665</name>
</gene>
<dbReference type="GO" id="GO:0005886">
    <property type="term" value="C:plasma membrane"/>
    <property type="evidence" value="ECO:0007669"/>
    <property type="project" value="UniProtKB-SubCell"/>
</dbReference>
<keyword evidence="5 7" id="KW-0472">Membrane</keyword>
<evidence type="ECO:0000259" key="8">
    <source>
        <dbReference type="Pfam" id="PF02687"/>
    </source>
</evidence>
<evidence type="ECO:0000313" key="11">
    <source>
        <dbReference type="Proteomes" id="UP000024001"/>
    </source>
</evidence>
<keyword evidence="3 7" id="KW-0812">Transmembrane</keyword>
<evidence type="ECO:0000256" key="4">
    <source>
        <dbReference type="ARBA" id="ARBA00022989"/>
    </source>
</evidence>
<dbReference type="RefSeq" id="WP_036309560.1">
    <property type="nucleotide sequence ID" value="NZ_JFYO01000002.1"/>
</dbReference>
<dbReference type="InterPro" id="IPR050250">
    <property type="entry name" value="Macrolide_Exporter_MacB"/>
</dbReference>
<evidence type="ECO:0000256" key="2">
    <source>
        <dbReference type="ARBA" id="ARBA00022475"/>
    </source>
</evidence>
<evidence type="ECO:0000256" key="3">
    <source>
        <dbReference type="ARBA" id="ARBA00022692"/>
    </source>
</evidence>
<evidence type="ECO:0000259" key="9">
    <source>
        <dbReference type="Pfam" id="PF12704"/>
    </source>
</evidence>
<evidence type="ECO:0000256" key="7">
    <source>
        <dbReference type="SAM" id="Phobius"/>
    </source>
</evidence>
<evidence type="ECO:0000313" key="10">
    <source>
        <dbReference type="EMBL" id="EZP29148.1"/>
    </source>
</evidence>
<dbReference type="eggNOG" id="COG0577">
    <property type="taxonomic scope" value="Bacteria"/>
</dbReference>
<feature type="domain" description="MacB-like periplasmic core" evidence="9">
    <location>
        <begin position="29"/>
        <end position="213"/>
    </location>
</feature>
<comment type="subcellular location">
    <subcellularLocation>
        <location evidence="1">Cell membrane</location>
        <topology evidence="1">Multi-pass membrane protein</topology>
    </subcellularLocation>
</comment>
<reference evidence="10 11" key="1">
    <citation type="submission" date="2014-03" db="EMBL/GenBank/DDBJ databases">
        <title>Draft Genome Sequences of 13 Willow Endophytes.</title>
        <authorList>
            <person name="Gan H.Y."/>
            <person name="Gan H.M."/>
            <person name="Savka M.A."/>
            <person name="Hudson A.O."/>
        </authorList>
    </citation>
    <scope>NUCLEOTIDE SEQUENCE [LARGE SCALE GENOMIC DNA]</scope>
    <source>
        <strain evidence="10 11">RIT293</strain>
    </source>
</reference>
<sequence length="395" mass="40333">MSDRRPRLGIRDLLALGTVGLFTRPLRAVLASLGVAIGIATLVTVTALPASSQAALDQELTKLGANLLRADPRVGVDGEPIPLPPESRGMLQRIGPVSDAATVGNAHAGVRSNALRDYVESGITTLAVTGDLLGVLRGELAEGRWLGHDPMPVVVLGSDAADRLGLSRLPDRAVSIDLGGIPFQVVGILKDTPLAPDLQSAVLVSDAAARHWLGFDGAPTVAYLTGTESQIEALRPVVAATLSPGAAGMVQVSRPSAVLAAKDATQANFDGLFLTLAGIALLIGGIGIANTMFVSVLERRSEIGLRRALGAHRGQIRSQFLVEAVVLCSMGGLLGVSLGLLGTVLWSATQGWPVVIPVATIVLGVTASLVTGALAGLAPSIHAARQSPTAALAAG</sequence>
<feature type="domain" description="ABC3 transporter permease C-terminal" evidence="8">
    <location>
        <begin position="276"/>
        <end position="388"/>
    </location>
</feature>
<dbReference type="PATRIC" id="fig|273677.3.peg.650"/>
<dbReference type="OrthoDB" id="9780560at2"/>
<comment type="similarity">
    <text evidence="6">Belongs to the ABC-4 integral membrane protein family.</text>
</comment>
<keyword evidence="11" id="KW-1185">Reference proteome</keyword>
<protein>
    <submittedName>
        <fullName evidence="10">Antimicrobial peptide ABC transporter permease protein</fullName>
    </submittedName>
</protein>
<proteinExistence type="inferred from homology"/>
<dbReference type="AlphaFoldDB" id="A0A031FX42"/>
<comment type="caution">
    <text evidence="10">The sequence shown here is derived from an EMBL/GenBank/DDBJ whole genome shotgun (WGS) entry which is preliminary data.</text>
</comment>
<dbReference type="InterPro" id="IPR003838">
    <property type="entry name" value="ABC3_permease_C"/>
</dbReference>
<feature type="transmembrane region" description="Helical" evidence="7">
    <location>
        <begin position="320"/>
        <end position="348"/>
    </location>
</feature>
<dbReference type="Pfam" id="PF12704">
    <property type="entry name" value="MacB_PCD"/>
    <property type="match status" value="1"/>
</dbReference>
<dbReference type="PANTHER" id="PTHR30572:SF4">
    <property type="entry name" value="ABC TRANSPORTER PERMEASE YTRF"/>
    <property type="match status" value="1"/>
</dbReference>
<dbReference type="Proteomes" id="UP000024001">
    <property type="component" value="Unassembled WGS sequence"/>
</dbReference>
<feature type="transmembrane region" description="Helical" evidence="7">
    <location>
        <begin position="272"/>
        <end position="297"/>
    </location>
</feature>
<accession>A0A031FX42</accession>
<dbReference type="InterPro" id="IPR025857">
    <property type="entry name" value="MacB_PCD"/>
</dbReference>
<dbReference type="GO" id="GO:0022857">
    <property type="term" value="F:transmembrane transporter activity"/>
    <property type="evidence" value="ECO:0007669"/>
    <property type="project" value="TreeGrafter"/>
</dbReference>
<organism evidence="10 11">
    <name type="scientific">Microbacterium oleivorans</name>
    <dbReference type="NCBI Taxonomy" id="273677"/>
    <lineage>
        <taxon>Bacteria</taxon>
        <taxon>Bacillati</taxon>
        <taxon>Actinomycetota</taxon>
        <taxon>Actinomycetes</taxon>
        <taxon>Micrococcales</taxon>
        <taxon>Microbacteriaceae</taxon>
        <taxon>Microbacterium</taxon>
    </lineage>
</organism>
<dbReference type="PANTHER" id="PTHR30572">
    <property type="entry name" value="MEMBRANE COMPONENT OF TRANSPORTER-RELATED"/>
    <property type="match status" value="1"/>
</dbReference>
<evidence type="ECO:0000256" key="5">
    <source>
        <dbReference type="ARBA" id="ARBA00023136"/>
    </source>
</evidence>
<dbReference type="Pfam" id="PF02687">
    <property type="entry name" value="FtsX"/>
    <property type="match status" value="1"/>
</dbReference>
<evidence type="ECO:0000256" key="1">
    <source>
        <dbReference type="ARBA" id="ARBA00004651"/>
    </source>
</evidence>
<dbReference type="EMBL" id="JFYO01000002">
    <property type="protein sequence ID" value="EZP29148.1"/>
    <property type="molecule type" value="Genomic_DNA"/>
</dbReference>
<keyword evidence="4 7" id="KW-1133">Transmembrane helix</keyword>
<feature type="transmembrane region" description="Helical" evidence="7">
    <location>
        <begin position="354"/>
        <end position="377"/>
    </location>
</feature>
<name>A0A031FX42_9MICO</name>